<evidence type="ECO:0000256" key="1">
    <source>
        <dbReference type="SAM" id="MobiDB-lite"/>
    </source>
</evidence>
<feature type="region of interest" description="Disordered" evidence="1">
    <location>
        <begin position="267"/>
        <end position="287"/>
    </location>
</feature>
<dbReference type="Pfam" id="PF00188">
    <property type="entry name" value="CAP"/>
    <property type="match status" value="2"/>
</dbReference>
<sequence>MRNGYKMKNTEAVEKPKMLPVLISHLLLSLFGSPFVIALQFECQGQDAIFNNDERGTLLEKHNELRKEIAEGKYGTLPPAKNMYELQYNCKMEKLVDDALAECSGRASLSEQYGQNFFMIDTQLINNKANQIKAALAYWAAPLTFYGLNNVSNYDDNRLYTFANMAHAKTLQFGCGHQDNCDGNVHISCIYNLIGGYPGSVIYEKGRACKKNTDCTTYERSTCLNQLCVFKGTPPVPGGGENTMCRNNKGMTDPGRKAVLDAHNKRRSQLAKGEVRNGKNPNNKNLPTASFMPRMVYDCDVEAGAIEYASSCTLEQSKQSERKGYGENVYVYKNPNAVPADAFKAATKKWWDQIFLDGINWEVIFKQSLRDKKIDQKGFTQMAWANSIKLGCAVQTCGMKSFVVCRYSPAGNVLNQTIYAVGDVCSGCQAACKTSEGLCM</sequence>
<dbReference type="AlphaFoldDB" id="A0A016UC52"/>
<keyword evidence="4" id="KW-1185">Reference proteome</keyword>
<dbReference type="InterPro" id="IPR035940">
    <property type="entry name" value="CAP_sf"/>
</dbReference>
<feature type="domain" description="SCP" evidence="2">
    <location>
        <begin position="254"/>
        <end position="415"/>
    </location>
</feature>
<evidence type="ECO:0000313" key="4">
    <source>
        <dbReference type="Proteomes" id="UP000024635"/>
    </source>
</evidence>
<proteinExistence type="predicted"/>
<dbReference type="PANTHER" id="PTHR10334">
    <property type="entry name" value="CYSTEINE-RICH SECRETORY PROTEIN-RELATED"/>
    <property type="match status" value="1"/>
</dbReference>
<dbReference type="STRING" id="53326.A0A016UC52"/>
<protein>
    <recommendedName>
        <fullName evidence="2">SCP domain-containing protein</fullName>
    </recommendedName>
</protein>
<evidence type="ECO:0000313" key="3">
    <source>
        <dbReference type="EMBL" id="EYC12740.1"/>
    </source>
</evidence>
<dbReference type="OrthoDB" id="5824822at2759"/>
<gene>
    <name evidence="3" type="primary">Acey_s0046.g1397</name>
    <name evidence="3" type="synonym">ASP-s0046.g1397</name>
    <name evidence="3" type="ORF">Y032_0046g1397</name>
</gene>
<comment type="caution">
    <text evidence="3">The sequence shown here is derived from an EMBL/GenBank/DDBJ whole genome shotgun (WGS) entry which is preliminary data.</text>
</comment>
<dbReference type="CDD" id="cd05380">
    <property type="entry name" value="CAP_euk"/>
    <property type="match status" value="2"/>
</dbReference>
<accession>A0A016UC52</accession>
<organism evidence="3 4">
    <name type="scientific">Ancylostoma ceylanicum</name>
    <dbReference type="NCBI Taxonomy" id="53326"/>
    <lineage>
        <taxon>Eukaryota</taxon>
        <taxon>Metazoa</taxon>
        <taxon>Ecdysozoa</taxon>
        <taxon>Nematoda</taxon>
        <taxon>Chromadorea</taxon>
        <taxon>Rhabditida</taxon>
        <taxon>Rhabditina</taxon>
        <taxon>Rhabditomorpha</taxon>
        <taxon>Strongyloidea</taxon>
        <taxon>Ancylostomatidae</taxon>
        <taxon>Ancylostomatinae</taxon>
        <taxon>Ancylostoma</taxon>
    </lineage>
</organism>
<dbReference type="EMBL" id="JARK01001382">
    <property type="protein sequence ID" value="EYC12740.1"/>
    <property type="molecule type" value="Genomic_DNA"/>
</dbReference>
<dbReference type="GO" id="GO:0005576">
    <property type="term" value="C:extracellular region"/>
    <property type="evidence" value="ECO:0007669"/>
    <property type="project" value="InterPro"/>
</dbReference>
<feature type="domain" description="SCP" evidence="2">
    <location>
        <begin position="53"/>
        <end position="199"/>
    </location>
</feature>
<dbReference type="SMART" id="SM00198">
    <property type="entry name" value="SCP"/>
    <property type="match status" value="2"/>
</dbReference>
<reference evidence="4" key="1">
    <citation type="journal article" date="2015" name="Nat. Genet.">
        <title>The genome and transcriptome of the zoonotic hookworm Ancylostoma ceylanicum identify infection-specific gene families.</title>
        <authorList>
            <person name="Schwarz E.M."/>
            <person name="Hu Y."/>
            <person name="Antoshechkin I."/>
            <person name="Miller M.M."/>
            <person name="Sternberg P.W."/>
            <person name="Aroian R.V."/>
        </authorList>
    </citation>
    <scope>NUCLEOTIDE SEQUENCE</scope>
    <source>
        <strain evidence="4">HY135</strain>
    </source>
</reference>
<dbReference type="SUPFAM" id="SSF55797">
    <property type="entry name" value="PR-1-like"/>
    <property type="match status" value="2"/>
</dbReference>
<dbReference type="Proteomes" id="UP000024635">
    <property type="component" value="Unassembled WGS sequence"/>
</dbReference>
<name>A0A016UC52_9BILA</name>
<dbReference type="Gene3D" id="3.40.33.10">
    <property type="entry name" value="CAP"/>
    <property type="match status" value="2"/>
</dbReference>
<dbReference type="InterPro" id="IPR001283">
    <property type="entry name" value="CRISP-related"/>
</dbReference>
<dbReference type="InterPro" id="IPR014044">
    <property type="entry name" value="CAP_dom"/>
</dbReference>
<dbReference type="InterPro" id="IPR018244">
    <property type="entry name" value="Allrgn_V5/Tpx1_CS"/>
</dbReference>
<dbReference type="PRINTS" id="PR00837">
    <property type="entry name" value="V5TPXLIKE"/>
</dbReference>
<dbReference type="PROSITE" id="PS01010">
    <property type="entry name" value="CRISP_2"/>
    <property type="match status" value="1"/>
</dbReference>
<evidence type="ECO:0000259" key="2">
    <source>
        <dbReference type="SMART" id="SM00198"/>
    </source>
</evidence>